<evidence type="ECO:0000259" key="14">
    <source>
        <dbReference type="SMART" id="SM00756"/>
    </source>
</evidence>
<evidence type="ECO:0000256" key="2">
    <source>
        <dbReference type="ARBA" id="ARBA00006214"/>
    </source>
</evidence>
<accession>A0AAV7Y3S1</accession>
<keyword evidence="5" id="KW-0874">Quinone</keyword>
<keyword evidence="7 13" id="KW-1133">Transmembrane helix</keyword>
<evidence type="ECO:0000256" key="5">
    <source>
        <dbReference type="ARBA" id="ARBA00022719"/>
    </source>
</evidence>
<keyword evidence="9 13" id="KW-0472">Membrane</keyword>
<dbReference type="PANTHER" id="PTHR14519:SF8">
    <property type="entry name" value="VITAMIN K EPOXIDE REDUCTASE COMPLEX SUBUNIT 1"/>
    <property type="match status" value="1"/>
</dbReference>
<keyword evidence="16" id="KW-1185">Reference proteome</keyword>
<evidence type="ECO:0000256" key="1">
    <source>
        <dbReference type="ARBA" id="ARBA00004477"/>
    </source>
</evidence>
<evidence type="ECO:0000256" key="3">
    <source>
        <dbReference type="ARBA" id="ARBA00012278"/>
    </source>
</evidence>
<comment type="caution">
    <text evidence="15">The sequence shown here is derived from an EMBL/GenBank/DDBJ whole genome shotgun (WGS) entry which is preliminary data.</text>
</comment>
<organism evidence="15 16">
    <name type="scientific">Megalurothrips usitatus</name>
    <name type="common">bean blossom thrips</name>
    <dbReference type="NCBI Taxonomy" id="439358"/>
    <lineage>
        <taxon>Eukaryota</taxon>
        <taxon>Metazoa</taxon>
        <taxon>Ecdysozoa</taxon>
        <taxon>Arthropoda</taxon>
        <taxon>Hexapoda</taxon>
        <taxon>Insecta</taxon>
        <taxon>Pterygota</taxon>
        <taxon>Neoptera</taxon>
        <taxon>Paraneoptera</taxon>
        <taxon>Thysanoptera</taxon>
        <taxon>Terebrantia</taxon>
        <taxon>Thripoidea</taxon>
        <taxon>Thripidae</taxon>
        <taxon>Megalurothrips</taxon>
    </lineage>
</organism>
<evidence type="ECO:0000256" key="12">
    <source>
        <dbReference type="SAM" id="MobiDB-lite"/>
    </source>
</evidence>
<evidence type="ECO:0000256" key="9">
    <source>
        <dbReference type="ARBA" id="ARBA00023136"/>
    </source>
</evidence>
<dbReference type="PANTHER" id="PTHR14519">
    <property type="entry name" value="VITAMIN K EPOXIDE REDUCTASE COMPLEX, SUBUNIT 1"/>
    <property type="match status" value="1"/>
</dbReference>
<dbReference type="AlphaFoldDB" id="A0AAV7Y3S1"/>
<dbReference type="GO" id="GO:0042373">
    <property type="term" value="P:vitamin K metabolic process"/>
    <property type="evidence" value="ECO:0007669"/>
    <property type="project" value="InterPro"/>
</dbReference>
<comment type="similarity">
    <text evidence="2">Belongs to the VKOR family.</text>
</comment>
<keyword evidence="4 13" id="KW-0812">Transmembrane</keyword>
<dbReference type="InterPro" id="IPR042406">
    <property type="entry name" value="VKORC1/VKORC1L1"/>
</dbReference>
<evidence type="ECO:0000313" key="16">
    <source>
        <dbReference type="Proteomes" id="UP001075354"/>
    </source>
</evidence>
<feature type="transmembrane region" description="Helical" evidence="13">
    <location>
        <begin position="6"/>
        <end position="27"/>
    </location>
</feature>
<dbReference type="CDD" id="cd12917">
    <property type="entry name" value="VKOR_euk"/>
    <property type="match status" value="1"/>
</dbReference>
<evidence type="ECO:0000256" key="11">
    <source>
        <dbReference type="ARBA" id="ARBA00023284"/>
    </source>
</evidence>
<dbReference type="EC" id="1.17.4.4" evidence="3"/>
<evidence type="ECO:0000256" key="8">
    <source>
        <dbReference type="ARBA" id="ARBA00023002"/>
    </source>
</evidence>
<keyword evidence="6" id="KW-0256">Endoplasmic reticulum</keyword>
<dbReference type="GO" id="GO:0048038">
    <property type="term" value="F:quinone binding"/>
    <property type="evidence" value="ECO:0007669"/>
    <property type="project" value="UniProtKB-KW"/>
</dbReference>
<evidence type="ECO:0000256" key="13">
    <source>
        <dbReference type="SAM" id="Phobius"/>
    </source>
</evidence>
<gene>
    <name evidence="15" type="ORF">ONE63_000866</name>
</gene>
<keyword evidence="11" id="KW-0676">Redox-active center</keyword>
<feature type="transmembrane region" description="Helical" evidence="13">
    <location>
        <begin position="122"/>
        <end position="150"/>
    </location>
</feature>
<dbReference type="GO" id="GO:0047057">
    <property type="term" value="F:vitamin-K-epoxide reductase (warfarin-sensitive) activity"/>
    <property type="evidence" value="ECO:0007669"/>
    <property type="project" value="UniProtKB-EC"/>
</dbReference>
<dbReference type="InterPro" id="IPR038354">
    <property type="entry name" value="VKOR_sf"/>
</dbReference>
<dbReference type="SMART" id="SM00756">
    <property type="entry name" value="VKc"/>
    <property type="match status" value="1"/>
</dbReference>
<dbReference type="Pfam" id="PF07884">
    <property type="entry name" value="VKOR"/>
    <property type="match status" value="1"/>
</dbReference>
<protein>
    <recommendedName>
        <fullName evidence="3">vitamin-K-epoxide reductase (warfarin-sensitive)</fullName>
        <ecNumber evidence="3">1.17.4.4</ecNumber>
    </recommendedName>
</protein>
<dbReference type="Proteomes" id="UP001075354">
    <property type="component" value="Chromosome 1"/>
</dbReference>
<comment type="subcellular location">
    <subcellularLocation>
        <location evidence="1">Endoplasmic reticulum membrane</location>
        <topology evidence="1">Multi-pass membrane protein</topology>
    </subcellularLocation>
</comment>
<evidence type="ECO:0000313" key="15">
    <source>
        <dbReference type="EMBL" id="KAJ1532250.1"/>
    </source>
</evidence>
<evidence type="ECO:0000256" key="4">
    <source>
        <dbReference type="ARBA" id="ARBA00022692"/>
    </source>
</evidence>
<keyword evidence="8" id="KW-0560">Oxidoreductase</keyword>
<sequence length="178" mass="19830">MAGTASVNIVLFLLCAAGVGASYYAYFVEQNVEQNEKYKAMCDINDQLSCTKVFATPYAKGFGVVGKYLGEKHILNQPNSVYGIFFYGALALLSLVNFSFIARIQLLLTFLSNGLSVYLAYLLLYVIKSICVVCVATYVINFLLFVFTIVKLRRLSKKPSKKAQKSENKQKKAAKKNK</sequence>
<proteinExistence type="inferred from homology"/>
<dbReference type="Gene3D" id="1.20.1440.130">
    <property type="entry name" value="VKOR domain"/>
    <property type="match status" value="1"/>
</dbReference>
<evidence type="ECO:0000256" key="10">
    <source>
        <dbReference type="ARBA" id="ARBA00023157"/>
    </source>
</evidence>
<evidence type="ECO:0000256" key="6">
    <source>
        <dbReference type="ARBA" id="ARBA00022824"/>
    </source>
</evidence>
<dbReference type="InterPro" id="IPR012932">
    <property type="entry name" value="VKOR"/>
</dbReference>
<name>A0AAV7Y3S1_9NEOP</name>
<feature type="region of interest" description="Disordered" evidence="12">
    <location>
        <begin position="157"/>
        <end position="178"/>
    </location>
</feature>
<feature type="transmembrane region" description="Helical" evidence="13">
    <location>
        <begin position="81"/>
        <end position="102"/>
    </location>
</feature>
<reference evidence="15" key="1">
    <citation type="submission" date="2022-12" db="EMBL/GenBank/DDBJ databases">
        <title>Chromosome-level genome assembly of the bean flower thrips Megalurothrips usitatus.</title>
        <authorList>
            <person name="Ma L."/>
            <person name="Liu Q."/>
            <person name="Li H."/>
            <person name="Cai W."/>
        </authorList>
    </citation>
    <scope>NUCLEOTIDE SEQUENCE</scope>
    <source>
        <strain evidence="15">Cailab_2022a</strain>
    </source>
</reference>
<feature type="domain" description="Vitamin K epoxide reductase" evidence="14">
    <location>
        <begin position="4"/>
        <end position="152"/>
    </location>
</feature>
<keyword evidence="10" id="KW-1015">Disulfide bond</keyword>
<dbReference type="EMBL" id="JAPTSV010000001">
    <property type="protein sequence ID" value="KAJ1532250.1"/>
    <property type="molecule type" value="Genomic_DNA"/>
</dbReference>
<evidence type="ECO:0000256" key="7">
    <source>
        <dbReference type="ARBA" id="ARBA00022989"/>
    </source>
</evidence>
<dbReference type="GO" id="GO:0005789">
    <property type="term" value="C:endoplasmic reticulum membrane"/>
    <property type="evidence" value="ECO:0007669"/>
    <property type="project" value="UniProtKB-SubCell"/>
</dbReference>